<proteinExistence type="predicted"/>
<protein>
    <submittedName>
        <fullName evidence="3">Taurine catabolism dioxygenase TauD/TfdA</fullName>
    </submittedName>
</protein>
<dbReference type="STRING" id="1081103.A0A0B2WUK3"/>
<comment type="caution">
    <text evidence="3">The sequence shown here is derived from an EMBL/GenBank/DDBJ whole genome shotgun (WGS) entry which is preliminary data.</text>
</comment>
<sequence>MYALHLTSEDITELDHALEAFKALCLDGDEVSKENFPLPRLGERLEKCSEVLHKGTGFFVMKGIDMSRYTVEDSVVIYLGMASYIADQRGIQDREGNVLRHVTSSKTWDVPPEKRHGIHSNAALPFHNDMGCDILGLQVRHCAHRGGSTFVSSAASIFNELLSKEPQVVRTLFEPNWPVQCSGRNAQHHYLAPVMAWHDGRLMTCMDPNRFGPHPASGGSSIPVLTQDQKYALEKLEEAAWATELELDLARGDVLFLNNWALLHRREAYEDNELTCRHLIRLWLRSTQHGWHVPPEMRLPWQTAYNDKIQPRIYALHPSPTYSTPKYSVGSAAFLLYDD</sequence>
<reference evidence="3 4" key="1">
    <citation type="journal article" date="2014" name="Proc. Natl. Acad. Sci. U.S.A.">
        <title>Trajectory and genomic determinants of fungal-pathogen speciation and host adaptation.</title>
        <authorList>
            <person name="Hu X."/>
            <person name="Xiao G."/>
            <person name="Zheng P."/>
            <person name="Shang Y."/>
            <person name="Su Y."/>
            <person name="Zhang X."/>
            <person name="Liu X."/>
            <person name="Zhan S."/>
            <person name="St Leger R.J."/>
            <person name="Wang C."/>
        </authorList>
    </citation>
    <scope>NUCLEOTIDE SEQUENCE [LARGE SCALE GENOMIC DNA]</scope>
    <source>
        <strain evidence="3 4">ARSEF 1941</strain>
    </source>
</reference>
<evidence type="ECO:0000259" key="2">
    <source>
        <dbReference type="Pfam" id="PF02668"/>
    </source>
</evidence>
<dbReference type="OrthoDB" id="272271at2759"/>
<organism evidence="3 4">
    <name type="scientific">Metarhizium album (strain ARSEF 1941)</name>
    <dbReference type="NCBI Taxonomy" id="1081103"/>
    <lineage>
        <taxon>Eukaryota</taxon>
        <taxon>Fungi</taxon>
        <taxon>Dikarya</taxon>
        <taxon>Ascomycota</taxon>
        <taxon>Pezizomycotina</taxon>
        <taxon>Sordariomycetes</taxon>
        <taxon>Hypocreomycetidae</taxon>
        <taxon>Hypocreales</taxon>
        <taxon>Clavicipitaceae</taxon>
        <taxon>Metarhizium</taxon>
    </lineage>
</organism>
<keyword evidence="1" id="KW-0560">Oxidoreductase</keyword>
<gene>
    <name evidence="3" type="ORF">MAM_04876</name>
</gene>
<evidence type="ECO:0000256" key="1">
    <source>
        <dbReference type="ARBA" id="ARBA00023002"/>
    </source>
</evidence>
<name>A0A0B2WUK3_METAS</name>
<dbReference type="PANTHER" id="PTHR10696:SF54">
    <property type="entry name" value="FAMILY OXIDOREDUCTASE, PUTATIVE (AFU_ORTHOLOGUE AFUA_4G13850)-RELATED"/>
    <property type="match status" value="1"/>
</dbReference>
<dbReference type="Pfam" id="PF02668">
    <property type="entry name" value="TauD"/>
    <property type="match status" value="1"/>
</dbReference>
<dbReference type="SUPFAM" id="SSF51197">
    <property type="entry name" value="Clavaminate synthase-like"/>
    <property type="match status" value="1"/>
</dbReference>
<dbReference type="InterPro" id="IPR003819">
    <property type="entry name" value="TauD/TfdA-like"/>
</dbReference>
<dbReference type="RefSeq" id="XP_040678345.1">
    <property type="nucleotide sequence ID" value="XM_040823674.1"/>
</dbReference>
<accession>A0A0B2WUK3</accession>
<dbReference type="InterPro" id="IPR050411">
    <property type="entry name" value="AlphaKG_dependent_hydroxylases"/>
</dbReference>
<dbReference type="InterPro" id="IPR042098">
    <property type="entry name" value="TauD-like_sf"/>
</dbReference>
<dbReference type="Gene3D" id="3.60.130.10">
    <property type="entry name" value="Clavaminate synthase-like"/>
    <property type="match status" value="1"/>
</dbReference>
<evidence type="ECO:0000313" key="3">
    <source>
        <dbReference type="EMBL" id="KHN97279.1"/>
    </source>
</evidence>
<dbReference type="EMBL" id="AZHE01000011">
    <property type="protein sequence ID" value="KHN97279.1"/>
    <property type="molecule type" value="Genomic_DNA"/>
</dbReference>
<keyword evidence="4" id="KW-1185">Reference proteome</keyword>
<dbReference type="HOGENOM" id="CLU_041041_2_0_1"/>
<dbReference type="GeneID" id="63739331"/>
<dbReference type="Proteomes" id="UP000030816">
    <property type="component" value="Unassembled WGS sequence"/>
</dbReference>
<evidence type="ECO:0000313" key="4">
    <source>
        <dbReference type="Proteomes" id="UP000030816"/>
    </source>
</evidence>
<keyword evidence="3" id="KW-0223">Dioxygenase</keyword>
<dbReference type="AlphaFoldDB" id="A0A0B2WUK3"/>
<dbReference type="PANTHER" id="PTHR10696">
    <property type="entry name" value="GAMMA-BUTYROBETAINE HYDROXYLASE-RELATED"/>
    <property type="match status" value="1"/>
</dbReference>
<feature type="domain" description="TauD/TfdA-like" evidence="2">
    <location>
        <begin position="31"/>
        <end position="283"/>
    </location>
</feature>
<dbReference type="GO" id="GO:0051213">
    <property type="term" value="F:dioxygenase activity"/>
    <property type="evidence" value="ECO:0007669"/>
    <property type="project" value="UniProtKB-KW"/>
</dbReference>